<proteinExistence type="predicted"/>
<protein>
    <submittedName>
        <fullName evidence="2">Uncharacterized protein</fullName>
    </submittedName>
</protein>
<evidence type="ECO:0000313" key="2">
    <source>
        <dbReference type="WBParaSite" id="nRc.2.0.1.t38907-RA"/>
    </source>
</evidence>
<keyword evidence="1" id="KW-1185">Reference proteome</keyword>
<reference evidence="2" key="1">
    <citation type="submission" date="2022-11" db="UniProtKB">
        <authorList>
            <consortium name="WormBaseParasite"/>
        </authorList>
    </citation>
    <scope>IDENTIFICATION</scope>
</reference>
<dbReference type="Proteomes" id="UP000887565">
    <property type="component" value="Unplaced"/>
</dbReference>
<sequence length="107" mass="12230">MAEFEAAYCEECSLRHGIYQVEIFNENMEICIMLASYLFHKTLSKMTELKPQLIYFLHVEELKQIQAVFGFPGVEGAFDSTHIPIIGLGGVDSELYRNREGFFSINA</sequence>
<dbReference type="AlphaFoldDB" id="A0A915KKF7"/>
<name>A0A915KKF7_ROMCU</name>
<evidence type="ECO:0000313" key="1">
    <source>
        <dbReference type="Proteomes" id="UP000887565"/>
    </source>
</evidence>
<accession>A0A915KKF7</accession>
<dbReference type="WBParaSite" id="nRc.2.0.1.t38907-RA">
    <property type="protein sequence ID" value="nRc.2.0.1.t38907-RA"/>
    <property type="gene ID" value="nRc.2.0.1.g38907"/>
</dbReference>
<organism evidence="1 2">
    <name type="scientific">Romanomermis culicivorax</name>
    <name type="common">Nematode worm</name>
    <dbReference type="NCBI Taxonomy" id="13658"/>
    <lineage>
        <taxon>Eukaryota</taxon>
        <taxon>Metazoa</taxon>
        <taxon>Ecdysozoa</taxon>
        <taxon>Nematoda</taxon>
        <taxon>Enoplea</taxon>
        <taxon>Dorylaimia</taxon>
        <taxon>Mermithida</taxon>
        <taxon>Mermithoidea</taxon>
        <taxon>Mermithidae</taxon>
        <taxon>Romanomermis</taxon>
    </lineage>
</organism>